<evidence type="ECO:0000256" key="1">
    <source>
        <dbReference type="SAM" id="Phobius"/>
    </source>
</evidence>
<comment type="caution">
    <text evidence="3">The sequence shown here is derived from an EMBL/GenBank/DDBJ whole genome shotgun (WGS) entry which is preliminary data.</text>
</comment>
<feature type="transmembrane region" description="Helical" evidence="1">
    <location>
        <begin position="107"/>
        <end position="132"/>
    </location>
</feature>
<feature type="transmembrane region" description="Helical" evidence="1">
    <location>
        <begin position="466"/>
        <end position="487"/>
    </location>
</feature>
<dbReference type="Proteomes" id="UP001285521">
    <property type="component" value="Unassembled WGS sequence"/>
</dbReference>
<evidence type="ECO:0000259" key="2">
    <source>
        <dbReference type="Pfam" id="PF01970"/>
    </source>
</evidence>
<reference evidence="3 4" key="1">
    <citation type="submission" date="2023-11" db="EMBL/GenBank/DDBJ databases">
        <title>Lentzea sokolovensis, sp. nov., Lentzea kristufkii, sp. nov., and Lentzea miocenensis, sp. nov., rare actinobacteria from Sokolov Coal Basin, Miocene lacustrine sediment, Czech Republic.</title>
        <authorList>
            <person name="Lara A."/>
            <person name="Kotroba L."/>
            <person name="Nouioui I."/>
            <person name="Neumann-Schaal M."/>
            <person name="Mast Y."/>
            <person name="Chronakova A."/>
        </authorList>
    </citation>
    <scope>NUCLEOTIDE SEQUENCE [LARGE SCALE GENOMIC DNA]</scope>
    <source>
        <strain evidence="3 4">BCCO 10_0856</strain>
    </source>
</reference>
<feature type="transmembrane region" description="Helical" evidence="1">
    <location>
        <begin position="144"/>
        <end position="163"/>
    </location>
</feature>
<dbReference type="Pfam" id="PF01970">
    <property type="entry name" value="TctA"/>
    <property type="match status" value="1"/>
</dbReference>
<keyword evidence="1" id="KW-1133">Transmembrane helix</keyword>
<keyword evidence="1" id="KW-0812">Transmembrane</keyword>
<dbReference type="InterPro" id="IPR002823">
    <property type="entry name" value="DUF112_TM"/>
</dbReference>
<feature type="transmembrane region" description="Helical" evidence="1">
    <location>
        <begin position="321"/>
        <end position="341"/>
    </location>
</feature>
<evidence type="ECO:0000313" key="4">
    <source>
        <dbReference type="Proteomes" id="UP001285521"/>
    </source>
</evidence>
<sequence>MDSITALLEGFATAAQPAYLLYALLGVTLGTAVGVLPGIGPAMTVALLLPLTYTLDPTAALIIFAGIYYGGMYGGSTTSILLNTPGESASIVTALEGNKMARAGRGAAALATAAIGSFVAGTIATVLLTLLAPTIADIAVTLGPADYVALMVVAFTTVAALLGSSPVRGLASLGLGLFIGLIGTDTLSGQQRFTLGVSTLADGIDVVVVAVGVFAVGEALYVASRLRHGPIEVIPVGGKWMTREFWARSWKPWLRGTFIGFPIGTVPAGGADVSTFVSYAAEKKLSKKPEEFGHGAIEGVAGPEAANNAAAAGVLVPLLTLGLPTTATAAVIVAAFQSYGIQPGPLLFTNNSAMVWALIASLYIGNVMLLVLNLPLVKMWVKVLQIPRPYLYAGILLFAALGTYAVNFVVDDLIVLLIIGVAGFFMRRHGYPVAPLVVGLILGPMAEEQVRRTLQISEGSLSALVTSPFAAVAYSVLVVLLAVAVVVRVRRKKAETLV</sequence>
<feature type="transmembrane region" description="Helical" evidence="1">
    <location>
        <begin position="392"/>
        <end position="418"/>
    </location>
</feature>
<feature type="transmembrane region" description="Helical" evidence="1">
    <location>
        <begin position="169"/>
        <end position="188"/>
    </location>
</feature>
<organism evidence="3 4">
    <name type="scientific">Lentzea miocenica</name>
    <dbReference type="NCBI Taxonomy" id="3095431"/>
    <lineage>
        <taxon>Bacteria</taxon>
        <taxon>Bacillati</taxon>
        <taxon>Actinomycetota</taxon>
        <taxon>Actinomycetes</taxon>
        <taxon>Pseudonocardiales</taxon>
        <taxon>Pseudonocardiaceae</taxon>
        <taxon>Lentzea</taxon>
    </lineage>
</organism>
<proteinExistence type="predicted"/>
<keyword evidence="1" id="KW-0472">Membrane</keyword>
<accession>A0ABU4TCH7</accession>
<name>A0ABU4TCH7_9PSEU</name>
<dbReference type="PANTHER" id="PTHR35342:SF5">
    <property type="entry name" value="TRICARBOXYLIC TRANSPORT PROTEIN"/>
    <property type="match status" value="1"/>
</dbReference>
<feature type="transmembrane region" description="Helical" evidence="1">
    <location>
        <begin position="353"/>
        <end position="372"/>
    </location>
</feature>
<dbReference type="PANTHER" id="PTHR35342">
    <property type="entry name" value="TRICARBOXYLIC TRANSPORT PROTEIN"/>
    <property type="match status" value="1"/>
</dbReference>
<dbReference type="EMBL" id="JAXAVW010000039">
    <property type="protein sequence ID" value="MDX8035885.1"/>
    <property type="molecule type" value="Genomic_DNA"/>
</dbReference>
<dbReference type="RefSeq" id="WP_319970902.1">
    <property type="nucleotide sequence ID" value="NZ_JAXAVW010000039.1"/>
</dbReference>
<evidence type="ECO:0000313" key="3">
    <source>
        <dbReference type="EMBL" id="MDX8035885.1"/>
    </source>
</evidence>
<feature type="transmembrane region" description="Helical" evidence="1">
    <location>
        <begin position="20"/>
        <end position="39"/>
    </location>
</feature>
<feature type="domain" description="DUF112" evidence="2">
    <location>
        <begin position="20"/>
        <end position="437"/>
    </location>
</feature>
<feature type="transmembrane region" description="Helical" evidence="1">
    <location>
        <begin position="200"/>
        <end position="223"/>
    </location>
</feature>
<protein>
    <submittedName>
        <fullName evidence="3">Tripartite tricarboxylate transporter permease</fullName>
    </submittedName>
</protein>
<keyword evidence="4" id="KW-1185">Reference proteome</keyword>
<gene>
    <name evidence="3" type="ORF">SK803_37285</name>
</gene>